<dbReference type="PANTHER" id="PTHR23053">
    <property type="entry name" value="DLEC1 DELETED IN LUNG AND ESOPHAGEAL CANCER 1"/>
    <property type="match status" value="1"/>
</dbReference>
<keyword evidence="2" id="KW-0963">Cytoplasm</keyword>
<reference evidence="4" key="1">
    <citation type="submission" date="2019-10" db="EMBL/GenBank/DDBJ databases">
        <title>Bird 10,000 Genomes (B10K) Project - Family phase.</title>
        <authorList>
            <person name="Zhang G."/>
        </authorList>
    </citation>
    <scope>NUCLEOTIDE SEQUENCE</scope>
    <source>
        <strain evidence="4">B10K-DU-002-55</strain>
        <tissue evidence="4">Muscle</tissue>
    </source>
</reference>
<dbReference type="Proteomes" id="UP000642973">
    <property type="component" value="Unassembled WGS sequence"/>
</dbReference>
<organism evidence="4 5">
    <name type="scientific">Calyptomena viridis</name>
    <name type="common">Lesser green broadbill</name>
    <dbReference type="NCBI Taxonomy" id="135972"/>
    <lineage>
        <taxon>Eukaryota</taxon>
        <taxon>Metazoa</taxon>
        <taxon>Chordata</taxon>
        <taxon>Craniata</taxon>
        <taxon>Vertebrata</taxon>
        <taxon>Euteleostomi</taxon>
        <taxon>Archelosauria</taxon>
        <taxon>Archosauria</taxon>
        <taxon>Dinosauria</taxon>
        <taxon>Saurischia</taxon>
        <taxon>Theropoda</taxon>
        <taxon>Coelurosauria</taxon>
        <taxon>Aves</taxon>
        <taxon>Neognathae</taxon>
        <taxon>Neoaves</taxon>
        <taxon>Telluraves</taxon>
        <taxon>Australaves</taxon>
        <taxon>Passeriformes</taxon>
        <taxon>Eurylaimidae</taxon>
        <taxon>Calyptomena</taxon>
    </lineage>
</organism>
<dbReference type="InterPro" id="IPR033305">
    <property type="entry name" value="Hydin-like"/>
</dbReference>
<evidence type="ECO:0000259" key="3">
    <source>
        <dbReference type="Pfam" id="PF15780"/>
    </source>
</evidence>
<keyword evidence="5" id="KW-1185">Reference proteome</keyword>
<name>A0A851BYC7_CALVR</name>
<comment type="caution">
    <text evidence="4">The sequence shown here is derived from an EMBL/GenBank/DDBJ whole genome shotgun (WGS) entry which is preliminary data.</text>
</comment>
<feature type="non-terminal residue" evidence="4">
    <location>
        <position position="296"/>
    </location>
</feature>
<dbReference type="InterPro" id="IPR031549">
    <property type="entry name" value="ASH"/>
</dbReference>
<dbReference type="InterPro" id="IPR013783">
    <property type="entry name" value="Ig-like_fold"/>
</dbReference>
<dbReference type="GO" id="GO:0031514">
    <property type="term" value="C:motile cilium"/>
    <property type="evidence" value="ECO:0007669"/>
    <property type="project" value="UniProtKB-SubCell"/>
</dbReference>
<dbReference type="AlphaFoldDB" id="A0A851BYC7"/>
<dbReference type="GO" id="GO:1904158">
    <property type="term" value="P:axonemal central apparatus assembly"/>
    <property type="evidence" value="ECO:0007669"/>
    <property type="project" value="TreeGrafter"/>
</dbReference>
<dbReference type="PANTHER" id="PTHR23053:SF0">
    <property type="entry name" value="HYDROCEPHALUS-INDUCING PROTEIN HOMOLOG"/>
    <property type="match status" value="1"/>
</dbReference>
<gene>
    <name evidence="4" type="primary">Hydin_0</name>
    <name evidence="4" type="ORF">CALVIR_R06371</name>
</gene>
<accession>A0A851BYC7</accession>
<proteinExistence type="predicted"/>
<evidence type="ECO:0000313" key="5">
    <source>
        <dbReference type="Proteomes" id="UP000642973"/>
    </source>
</evidence>
<feature type="domain" description="Abnormal spindle-like microcephaly-associated protein ASH" evidence="3">
    <location>
        <begin position="31"/>
        <end position="129"/>
    </location>
</feature>
<feature type="non-terminal residue" evidence="4">
    <location>
        <position position="1"/>
    </location>
</feature>
<dbReference type="GO" id="GO:0005930">
    <property type="term" value="C:axoneme"/>
    <property type="evidence" value="ECO:0007669"/>
    <property type="project" value="TreeGrafter"/>
</dbReference>
<dbReference type="EMBL" id="WEIV01001314">
    <property type="protein sequence ID" value="NWI49186.1"/>
    <property type="molecule type" value="Genomic_DNA"/>
</dbReference>
<evidence type="ECO:0000256" key="2">
    <source>
        <dbReference type="ARBA" id="ARBA00022490"/>
    </source>
</evidence>
<sequence>LFNKGPIEAPFRLIPPTTAVGSCFTFMPQQGTIAPGGLQAIRISFRCTILGKFEEQFLFSVTGSPKPVTLTVRGCVIGPTFHFSVPALNFGDISPGFPCTLCCRLTNTSMVPMTFNLRIPEDGLGEPSISSFVQISDSTHPSWRNRAQGLLRPREFTINPCRGTILPLEFQDIQVTLCSNTVGQYKLELVMDVDDAVRVSVLPLTARCVIPALRVLNPVLTFGRCCLTVPYQRMLTLVNDSDFPGCYRVLPQEHKDGAAVWYSSPSPYGIIEPHSSVEIPFTLEVQLLGEHDTTAY</sequence>
<dbReference type="Gene3D" id="2.60.40.10">
    <property type="entry name" value="Immunoglobulins"/>
    <property type="match status" value="3"/>
</dbReference>
<comment type="subcellular location">
    <subcellularLocation>
        <location evidence="1">Cytoplasm</location>
    </subcellularLocation>
</comment>
<evidence type="ECO:0000313" key="4">
    <source>
        <dbReference type="EMBL" id="NWI49186.1"/>
    </source>
</evidence>
<dbReference type="Pfam" id="PF15780">
    <property type="entry name" value="ASH"/>
    <property type="match status" value="1"/>
</dbReference>
<protein>
    <submittedName>
        <fullName evidence="4">HYDIN protein</fullName>
    </submittedName>
</protein>
<dbReference type="GO" id="GO:0003341">
    <property type="term" value="P:cilium movement"/>
    <property type="evidence" value="ECO:0007669"/>
    <property type="project" value="TreeGrafter"/>
</dbReference>
<evidence type="ECO:0000256" key="1">
    <source>
        <dbReference type="ARBA" id="ARBA00004496"/>
    </source>
</evidence>